<proteinExistence type="predicted"/>
<dbReference type="PhylomeDB" id="A0A167PMX7"/>
<evidence type="ECO:0000313" key="1">
    <source>
        <dbReference type="EMBL" id="KZN83525.1"/>
    </source>
</evidence>
<dbReference type="AlphaFoldDB" id="A0A167PMX7"/>
<dbReference type="Proteomes" id="UP000076449">
    <property type="component" value="Chromosome IV"/>
</dbReference>
<protein>
    <submittedName>
        <fullName evidence="1">Uncharacterized protein</fullName>
    </submittedName>
</protein>
<accession>A0A167PMX7</accession>
<organism evidence="1">
    <name type="scientific">Penicillium chrysogenum</name>
    <name type="common">Penicillium notatum</name>
    <dbReference type="NCBI Taxonomy" id="5076"/>
    <lineage>
        <taxon>Eukaryota</taxon>
        <taxon>Fungi</taxon>
        <taxon>Dikarya</taxon>
        <taxon>Ascomycota</taxon>
        <taxon>Pezizomycotina</taxon>
        <taxon>Eurotiomycetes</taxon>
        <taxon>Eurotiomycetidae</taxon>
        <taxon>Eurotiales</taxon>
        <taxon>Aspergillaceae</taxon>
        <taxon>Penicillium</taxon>
        <taxon>Penicillium chrysogenum species complex</taxon>
    </lineage>
</organism>
<name>A0A167PMX7_PENCH</name>
<gene>
    <name evidence="1" type="ORF">EN45_106240</name>
</gene>
<dbReference type="EMBL" id="CM002801">
    <property type="protein sequence ID" value="KZN83525.1"/>
    <property type="molecule type" value="Genomic_DNA"/>
</dbReference>
<sequence length="130" mass="14804">MGQDSVFIVQAEYFQDFDGDAWVSVDSHDFDDPDNEEADWVTVVLPEEMAHTHDDEDIMMYVLHNIQTRRAVVREVALHNMGTVCISIPIPVGTADTTSILVQAETDVKKWLEHIRDGMVTLDREVIFGR</sequence>
<reference evidence="1" key="1">
    <citation type="journal article" date="2014" name="Genome Announc.">
        <title>Complete sequencing and chromosome-scale genome assembly of the industrial progenitor strain P2niaD18 from the penicillin producer Penicillium chrysogenum.</title>
        <authorList>
            <person name="Specht T."/>
            <person name="Dahlmann T.A."/>
            <person name="Zadra I."/>
            <person name="Kurnsteiner H."/>
            <person name="Kuck U."/>
        </authorList>
    </citation>
    <scope>NUCLEOTIDE SEQUENCE [LARGE SCALE GENOMIC DNA]</scope>
    <source>
        <strain evidence="1">P2niaD18</strain>
    </source>
</reference>